<evidence type="ECO:0000313" key="2">
    <source>
        <dbReference type="EMBL" id="RZE15468.1"/>
    </source>
</evidence>
<accession>A0A8G2E1U8</accession>
<dbReference type="Proteomes" id="UP000292693">
    <property type="component" value="Unassembled WGS sequence"/>
</dbReference>
<name>A0A8G2E1U8_9ACTN</name>
<feature type="coiled-coil region" evidence="1">
    <location>
        <begin position="36"/>
        <end position="63"/>
    </location>
</feature>
<dbReference type="AlphaFoldDB" id="A0A8G2E1U8"/>
<gene>
    <name evidence="2" type="ORF">C0Q92_30950</name>
</gene>
<dbReference type="EMBL" id="PKLL01000033">
    <property type="protein sequence ID" value="RZE15468.1"/>
    <property type="molecule type" value="Genomic_DNA"/>
</dbReference>
<comment type="caution">
    <text evidence="2">The sequence shown here is derived from an EMBL/GenBank/DDBJ whole genome shotgun (WGS) entry which is preliminary data.</text>
</comment>
<evidence type="ECO:0000256" key="1">
    <source>
        <dbReference type="SAM" id="Coils"/>
    </source>
</evidence>
<protein>
    <submittedName>
        <fullName evidence="2">Uncharacterized protein</fullName>
    </submittedName>
</protein>
<evidence type="ECO:0000313" key="3">
    <source>
        <dbReference type="Proteomes" id="UP000292693"/>
    </source>
</evidence>
<reference evidence="2 3" key="1">
    <citation type="submission" date="2017-12" db="EMBL/GenBank/DDBJ databases">
        <title>Population genomics insights into the ecological differentiation and adaptive evolution in streptomycetes.</title>
        <authorList>
            <person name="Li Y."/>
            <person name="Huang Y."/>
        </authorList>
    </citation>
    <scope>NUCLEOTIDE SEQUENCE [LARGE SCALE GENOMIC DNA]</scope>
    <source>
        <strain evidence="2 3">NBRC 100770</strain>
    </source>
</reference>
<proteinExistence type="predicted"/>
<keyword evidence="1" id="KW-0175">Coiled coil</keyword>
<organism evidence="2 3">
    <name type="scientific">Streptomyces albidoflavus</name>
    <dbReference type="NCBI Taxonomy" id="1886"/>
    <lineage>
        <taxon>Bacteria</taxon>
        <taxon>Bacillati</taxon>
        <taxon>Actinomycetota</taxon>
        <taxon>Actinomycetes</taxon>
        <taxon>Kitasatosporales</taxon>
        <taxon>Streptomycetaceae</taxon>
        <taxon>Streptomyces</taxon>
        <taxon>Streptomyces albidoflavus group</taxon>
    </lineage>
</organism>
<sequence>MKREMVAMDGGEVVMEAVGESVQTAVVAVKLLLAVSKAVREQVAKAEAARAAAEGDAAEAERAAGESLAAEEAAVSDADLQAAAEAVKRSFPADVASAVLRDGRWREMAVQIATLSAAGVDLGVLMPHLGEVATSVRDAVASKAEADGWGQVLREAMPAGLVREAILTSPAWPEIATQMSVLQQRGVDVRAVLVRAHEEGVGVDQAVSRLTAPSPRPGEDWARRRWYGPLTEGLSVPADLDLGDRRRAFAQLGIAAEEHAEVVQRMRRVWPSDHQVGALVKSPQWPLLAARMVHLGYEGADVEARLKAAPLPPGESGVEELVRHTHVALTGGRTGGVSPAAARATSVTVSEKAVAAAGGAAKESALKVHLPAQGPAVAGRAARGR</sequence>